<dbReference type="GO" id="GO:0006355">
    <property type="term" value="P:regulation of DNA-templated transcription"/>
    <property type="evidence" value="ECO:0007669"/>
    <property type="project" value="InterPro"/>
</dbReference>
<keyword evidence="1" id="KW-0675">Receptor</keyword>
<gene>
    <name evidence="2" type="ORF">NYM_LOCUS962</name>
</gene>
<dbReference type="AlphaFoldDB" id="A0A5K0VHN6"/>
<accession>A0A5K0VHN6</accession>
<sequence>MEISRRSHYGTDVIHKAFLKGVERRSLPCEDIELDAIHSLQLTLKGSLQDGTQSSGPKALVVQVDVTMVRGRDELQIVANEMVHLIKTVVVSILAVDSFGRLNRRNMKAAELTGFGWGGSHWVALD</sequence>
<reference evidence="2" key="1">
    <citation type="submission" date="2019-09" db="EMBL/GenBank/DDBJ databases">
        <authorList>
            <person name="Zhang L."/>
        </authorList>
    </citation>
    <scope>NUCLEOTIDE SEQUENCE</scope>
</reference>
<dbReference type="PRINTS" id="PR01033">
    <property type="entry name" value="PHYTOCHROME"/>
</dbReference>
<organism evidence="2">
    <name type="scientific">Nymphaea colorata</name>
    <name type="common">pocket water lily</name>
    <dbReference type="NCBI Taxonomy" id="210225"/>
    <lineage>
        <taxon>Eukaryota</taxon>
        <taxon>Viridiplantae</taxon>
        <taxon>Streptophyta</taxon>
        <taxon>Embryophyta</taxon>
        <taxon>Tracheophyta</taxon>
        <taxon>Spermatophyta</taxon>
        <taxon>Magnoliopsida</taxon>
        <taxon>Nymphaeales</taxon>
        <taxon>Nymphaeaceae</taxon>
        <taxon>Nymphaea</taxon>
    </lineage>
</organism>
<evidence type="ECO:0000313" key="2">
    <source>
        <dbReference type="EMBL" id="VVV40740.1"/>
    </source>
</evidence>
<proteinExistence type="predicted"/>
<dbReference type="Gramene" id="NC1G0105010.1">
    <property type="protein sequence ID" value="NC1G0105010.1:cds"/>
    <property type="gene ID" value="NC1G0105010"/>
</dbReference>
<protein>
    <submittedName>
        <fullName evidence="2">Uncharacterized protein</fullName>
    </submittedName>
</protein>
<evidence type="ECO:0000256" key="1">
    <source>
        <dbReference type="ARBA" id="ARBA00023170"/>
    </source>
</evidence>
<dbReference type="GO" id="GO:0009584">
    <property type="term" value="P:detection of visible light"/>
    <property type="evidence" value="ECO:0007669"/>
    <property type="project" value="InterPro"/>
</dbReference>
<dbReference type="EMBL" id="LR721774">
    <property type="protein sequence ID" value="VVV40740.1"/>
    <property type="molecule type" value="Genomic_DNA"/>
</dbReference>
<name>A0A5K0VHN6_9MAGN</name>
<dbReference type="InterPro" id="IPR001294">
    <property type="entry name" value="Phytochrome"/>
</dbReference>